<evidence type="ECO:0000256" key="2">
    <source>
        <dbReference type="ARBA" id="ARBA00023172"/>
    </source>
</evidence>
<sequence length="403" mass="45854">MKTIKIAKNLRLDKRKGSNCWQARITLPNGKRIIKSTKTTVLEDAEDIAREFRYEIKARIDNGLPVNTKKFKDVANFLIETLNAELDGKAGKKAYKDYISALEKWLIPYFGKTNIDKISYNSLENFDLWRTKNNGNQKFSKSGINNHNAALGKVFDTAEKHGWMLGTLRPKLLNNGVKSKSRGSFTIDEYIQIYTELRTWHQKTDNKSTRATRKTLRNYVLFLANTGVRHGTEALNLKWKNIARHQSKGQTYLALSVDGKTGTRSLIARDRVEGYLDRQRKLNPVTSVGDFDHLLASKSEAFVFTTETGNVAKLRNLMRSFDALLDELGLRIGADGKTRTLYSLRHFYATQDLTRGVSAANLASQLGTSIKMIEKYYSKYSPLLNADTHSGRSYYAEKKTKLE</sequence>
<dbReference type="SUPFAM" id="SSF56349">
    <property type="entry name" value="DNA breaking-rejoining enzymes"/>
    <property type="match status" value="1"/>
</dbReference>
<dbReference type="InterPro" id="IPR013762">
    <property type="entry name" value="Integrase-like_cat_sf"/>
</dbReference>
<accession>A0ABQ3DB66</accession>
<dbReference type="Gene3D" id="1.10.150.130">
    <property type="match status" value="1"/>
</dbReference>
<evidence type="ECO:0000313" key="4">
    <source>
        <dbReference type="Proteomes" id="UP000634455"/>
    </source>
</evidence>
<reference evidence="4" key="1">
    <citation type="journal article" date="2019" name="Int. J. Syst. Evol. Microbiol.">
        <title>The Global Catalogue of Microorganisms (GCM) 10K type strain sequencing project: providing services to taxonomists for standard genome sequencing and annotation.</title>
        <authorList>
            <consortium name="The Broad Institute Genomics Platform"/>
            <consortium name="The Broad Institute Genome Sequencing Center for Infectious Disease"/>
            <person name="Wu L."/>
            <person name="Ma J."/>
        </authorList>
    </citation>
    <scope>NUCLEOTIDE SEQUENCE [LARGE SCALE GENOMIC DNA]</scope>
    <source>
        <strain evidence="4">KCTC 32465</strain>
    </source>
</reference>
<comment type="caution">
    <text evidence="3">The sequence shown here is derived from an EMBL/GenBank/DDBJ whole genome shotgun (WGS) entry which is preliminary data.</text>
</comment>
<dbReference type="InterPro" id="IPR010998">
    <property type="entry name" value="Integrase_recombinase_N"/>
</dbReference>
<proteinExistence type="predicted"/>
<dbReference type="EMBL" id="BMZF01000010">
    <property type="protein sequence ID" value="GHA60317.1"/>
    <property type="molecule type" value="Genomic_DNA"/>
</dbReference>
<dbReference type="RefSeq" id="WP_189641293.1">
    <property type="nucleotide sequence ID" value="NZ_BMZF01000010.1"/>
</dbReference>
<dbReference type="Proteomes" id="UP000634455">
    <property type="component" value="Unassembled WGS sequence"/>
</dbReference>
<evidence type="ECO:0000256" key="1">
    <source>
        <dbReference type="ARBA" id="ARBA00023125"/>
    </source>
</evidence>
<gene>
    <name evidence="3" type="ORF">GCM10008927_27310</name>
</gene>
<protein>
    <submittedName>
        <fullName evidence="3">Site-specific recombinase phage integrase family protein</fullName>
    </submittedName>
</protein>
<keyword evidence="1" id="KW-0238">DNA-binding</keyword>
<keyword evidence="4" id="KW-1185">Reference proteome</keyword>
<evidence type="ECO:0000313" key="3">
    <source>
        <dbReference type="EMBL" id="GHA60317.1"/>
    </source>
</evidence>
<name>A0ABQ3DB66_9RHOB</name>
<keyword evidence="2" id="KW-0233">DNA recombination</keyword>
<dbReference type="Gene3D" id="1.10.443.10">
    <property type="entry name" value="Intergrase catalytic core"/>
    <property type="match status" value="1"/>
</dbReference>
<organism evidence="3 4">
    <name type="scientific">Paramylibacter ulvae</name>
    <dbReference type="NCBI Taxonomy" id="1651968"/>
    <lineage>
        <taxon>Bacteria</taxon>
        <taxon>Pseudomonadati</taxon>
        <taxon>Pseudomonadota</taxon>
        <taxon>Alphaproteobacteria</taxon>
        <taxon>Rhodobacterales</taxon>
        <taxon>Paracoccaceae</taxon>
        <taxon>Paramylibacter</taxon>
    </lineage>
</organism>
<dbReference type="InterPro" id="IPR011010">
    <property type="entry name" value="DNA_brk_join_enz"/>
</dbReference>